<reference evidence="1" key="1">
    <citation type="submission" date="2022-08" db="EMBL/GenBank/DDBJ databases">
        <title>Catabolic pathway analysis in culturable SAR92 clade bacteria reveals their overlooked roles in DMSP degradation in coastal seas.</title>
        <authorList>
            <person name="He X."/>
            <person name="Zhang X."/>
            <person name="Zhang Y."/>
        </authorList>
    </citation>
    <scope>NUCLEOTIDE SEQUENCE</scope>
    <source>
        <strain evidence="1">H455</strain>
    </source>
</reference>
<organism evidence="1 2">
    <name type="scientific">SAR92 clade bacterium H455</name>
    <dbReference type="NCBI Taxonomy" id="2974818"/>
    <lineage>
        <taxon>Bacteria</taxon>
        <taxon>Pseudomonadati</taxon>
        <taxon>Pseudomonadota</taxon>
        <taxon>Gammaproteobacteria</taxon>
        <taxon>Cellvibrionales</taxon>
        <taxon>Porticoccaceae</taxon>
        <taxon>SAR92 clade</taxon>
    </lineage>
</organism>
<accession>A0ABY5TQM1</accession>
<gene>
    <name evidence="1" type="ORF">NYF23_01990</name>
</gene>
<sequence length="275" mass="31026">MCELQANDTSLEHQITQMDTRVASLLNAVNEEVHKQNGLTKHLIQHQLEYTKSYCANALANTSQRVTYAQTGLEIPGEEEQIAKEMAFIKERADMIPGDDLLEEYDRAIYLIYQATGILDSDNQTDELRAGFKKRIAAALDLMTPGFSKIQRQCNEYIGHLYLSPAKSLALTNQQIVDHSNMFSAGFALARLYRIIIKVVEDQDSEAWTQSALARFQKDITERSNTIQSRLIESNLARANNMGYVLDPELFNHIKTSESAALDTSYVSRQLANTN</sequence>
<dbReference type="EMBL" id="CP103416">
    <property type="protein sequence ID" value="UVW35391.1"/>
    <property type="molecule type" value="Genomic_DNA"/>
</dbReference>
<proteinExistence type="predicted"/>
<evidence type="ECO:0000313" key="1">
    <source>
        <dbReference type="EMBL" id="UVW35391.1"/>
    </source>
</evidence>
<evidence type="ECO:0000313" key="2">
    <source>
        <dbReference type="Proteomes" id="UP001059934"/>
    </source>
</evidence>
<protein>
    <submittedName>
        <fullName evidence="1">Uncharacterized protein</fullName>
    </submittedName>
</protein>
<dbReference type="Proteomes" id="UP001059934">
    <property type="component" value="Chromosome"/>
</dbReference>
<keyword evidence="2" id="KW-1185">Reference proteome</keyword>
<name>A0ABY5TQM1_9GAMM</name>